<dbReference type="Proteomes" id="UP000652761">
    <property type="component" value="Unassembled WGS sequence"/>
</dbReference>
<comment type="similarity">
    <text evidence="2">Belongs to the glycosyltransferase 47 family.</text>
</comment>
<sequence>MRKPRTWRRNRRKGGDGGAGAPSSPLSGAGTFLRLMPPLLLLTLGGATAAALFSRSRSFSGGGPRHFPPTANFVVDRTQVAVASPISSIASLSASPKLAVHSNNTTMLCDCKGGHADEKRRRRQKRMNIWRAEGDDGGGPYHDWELLRADMEEMMGTLRIYVYPDARQASSAFSGVFLPHADPSNPRLGNYHSEHMFKHALLRSPLLSPQPRQAHLFFLPISINALRNHPRVRSEAAISDFVARYVDRLRRELPFWNASGGADHFFVSCHSIGRDAAARHRQLRDNALHVSCSSSYFQRNYVAHKDVALPQVWPRPPERSLNPPGAR</sequence>
<evidence type="ECO:0000256" key="3">
    <source>
        <dbReference type="ARBA" id="ARBA00022676"/>
    </source>
</evidence>
<accession>A0A843W3A9</accession>
<dbReference type="GO" id="GO:0016757">
    <property type="term" value="F:glycosyltransferase activity"/>
    <property type="evidence" value="ECO:0007669"/>
    <property type="project" value="UniProtKB-KW"/>
</dbReference>
<evidence type="ECO:0000259" key="8">
    <source>
        <dbReference type="Pfam" id="PF03016"/>
    </source>
</evidence>
<keyword evidence="4" id="KW-0735">Signal-anchor</keyword>
<evidence type="ECO:0000313" key="10">
    <source>
        <dbReference type="Proteomes" id="UP000652761"/>
    </source>
</evidence>
<keyword evidence="7" id="KW-1133">Transmembrane helix</keyword>
<keyword evidence="7" id="KW-0472">Membrane</keyword>
<dbReference type="GO" id="GO:0000139">
    <property type="term" value="C:Golgi membrane"/>
    <property type="evidence" value="ECO:0007669"/>
    <property type="project" value="UniProtKB-SubCell"/>
</dbReference>
<keyword evidence="3" id="KW-0808">Transferase</keyword>
<evidence type="ECO:0000256" key="4">
    <source>
        <dbReference type="ARBA" id="ARBA00022968"/>
    </source>
</evidence>
<gene>
    <name evidence="9" type="ORF">Taro_031498</name>
</gene>
<dbReference type="PANTHER" id="PTHR11062">
    <property type="entry name" value="EXOSTOSIN HEPARAN SULFATE GLYCOSYLTRANSFERASE -RELATED"/>
    <property type="match status" value="1"/>
</dbReference>
<evidence type="ECO:0000256" key="5">
    <source>
        <dbReference type="ARBA" id="ARBA00023034"/>
    </source>
</evidence>
<feature type="compositionally biased region" description="Basic residues" evidence="6">
    <location>
        <begin position="1"/>
        <end position="12"/>
    </location>
</feature>
<name>A0A843W3A9_COLES</name>
<reference evidence="9" key="1">
    <citation type="submission" date="2017-07" db="EMBL/GenBank/DDBJ databases">
        <title>Taro Niue Genome Assembly and Annotation.</title>
        <authorList>
            <person name="Atibalentja N."/>
            <person name="Keating K."/>
            <person name="Fields C.J."/>
        </authorList>
    </citation>
    <scope>NUCLEOTIDE SEQUENCE</scope>
    <source>
        <strain evidence="9">Niue_2</strain>
        <tissue evidence="9">Leaf</tissue>
    </source>
</reference>
<proteinExistence type="inferred from homology"/>
<feature type="region of interest" description="Disordered" evidence="6">
    <location>
        <begin position="1"/>
        <end position="25"/>
    </location>
</feature>
<comment type="caution">
    <text evidence="9">The sequence shown here is derived from an EMBL/GenBank/DDBJ whole genome shotgun (WGS) entry which is preliminary data.</text>
</comment>
<dbReference type="OrthoDB" id="750513at2759"/>
<keyword evidence="7" id="KW-0812">Transmembrane</keyword>
<dbReference type="EMBL" id="NMUH01002239">
    <property type="protein sequence ID" value="MQL98783.1"/>
    <property type="molecule type" value="Genomic_DNA"/>
</dbReference>
<protein>
    <recommendedName>
        <fullName evidence="8">Exostosin GT47 domain-containing protein</fullName>
    </recommendedName>
</protein>
<dbReference type="InterPro" id="IPR040911">
    <property type="entry name" value="Exostosin_GT47"/>
</dbReference>
<keyword evidence="3" id="KW-0328">Glycosyltransferase</keyword>
<evidence type="ECO:0000256" key="6">
    <source>
        <dbReference type="SAM" id="MobiDB-lite"/>
    </source>
</evidence>
<evidence type="ECO:0000256" key="1">
    <source>
        <dbReference type="ARBA" id="ARBA00004323"/>
    </source>
</evidence>
<keyword evidence="10" id="KW-1185">Reference proteome</keyword>
<evidence type="ECO:0000313" key="9">
    <source>
        <dbReference type="EMBL" id="MQL98783.1"/>
    </source>
</evidence>
<evidence type="ECO:0000256" key="7">
    <source>
        <dbReference type="SAM" id="Phobius"/>
    </source>
</evidence>
<organism evidence="9 10">
    <name type="scientific">Colocasia esculenta</name>
    <name type="common">Wild taro</name>
    <name type="synonym">Arum esculentum</name>
    <dbReference type="NCBI Taxonomy" id="4460"/>
    <lineage>
        <taxon>Eukaryota</taxon>
        <taxon>Viridiplantae</taxon>
        <taxon>Streptophyta</taxon>
        <taxon>Embryophyta</taxon>
        <taxon>Tracheophyta</taxon>
        <taxon>Spermatophyta</taxon>
        <taxon>Magnoliopsida</taxon>
        <taxon>Liliopsida</taxon>
        <taxon>Araceae</taxon>
        <taxon>Aroideae</taxon>
        <taxon>Colocasieae</taxon>
        <taxon>Colocasia</taxon>
    </lineage>
</organism>
<dbReference type="PANTHER" id="PTHR11062:SF235">
    <property type="entry name" value="GLYCOSYLTRANSFERASE-LIKE PROTEIN"/>
    <property type="match status" value="1"/>
</dbReference>
<keyword evidence="5" id="KW-0333">Golgi apparatus</keyword>
<dbReference type="InterPro" id="IPR004263">
    <property type="entry name" value="Exostosin"/>
</dbReference>
<dbReference type="Pfam" id="PF03016">
    <property type="entry name" value="Exostosin_GT47"/>
    <property type="match status" value="1"/>
</dbReference>
<feature type="domain" description="Exostosin GT47" evidence="8">
    <location>
        <begin position="157"/>
        <end position="315"/>
    </location>
</feature>
<comment type="subcellular location">
    <subcellularLocation>
        <location evidence="1">Golgi apparatus membrane</location>
        <topology evidence="1">Single-pass type II membrane protein</topology>
    </subcellularLocation>
</comment>
<feature type="transmembrane region" description="Helical" evidence="7">
    <location>
        <begin position="35"/>
        <end position="53"/>
    </location>
</feature>
<dbReference type="AlphaFoldDB" id="A0A843W3A9"/>
<evidence type="ECO:0000256" key="2">
    <source>
        <dbReference type="ARBA" id="ARBA00010271"/>
    </source>
</evidence>